<dbReference type="KEGG" id="pmrn:116949421"/>
<keyword evidence="3" id="KW-1185">Reference proteome</keyword>
<feature type="compositionally biased region" description="Gly residues" evidence="2">
    <location>
        <begin position="159"/>
        <end position="170"/>
    </location>
</feature>
<feature type="compositionally biased region" description="Basic and acidic residues" evidence="2">
    <location>
        <begin position="127"/>
        <end position="138"/>
    </location>
</feature>
<gene>
    <name evidence="4" type="primary">LOC116949421</name>
</gene>
<feature type="compositionally biased region" description="Basic and acidic residues" evidence="2">
    <location>
        <begin position="63"/>
        <end position="76"/>
    </location>
</feature>
<feature type="region of interest" description="Disordered" evidence="2">
    <location>
        <begin position="45"/>
        <end position="244"/>
    </location>
</feature>
<dbReference type="GO" id="GO:0010468">
    <property type="term" value="P:regulation of gene expression"/>
    <property type="evidence" value="ECO:0007669"/>
    <property type="project" value="UniProtKB-ARBA"/>
</dbReference>
<sequence>MCEAGSDGAAATTHGCLLCVASVVVFCWPGIIDPTRVRSARTMVQGSWMSGSRACPDTQPGDCSERDDRETQEKRPLLLNAVDGARLPSERADDGADEAGSPGGESSEFVRTPGEERGQGTATAAADDERGGERKSEPAPELNGEAGDGGALPASLGSVEGGGGGGGGDGTVVTVPPRASGRPNPCGGGADDGAGGSEAEAPSAPTEERIAGEQRGAGLPGGRKKTRKTTAVAANGKKRKPSGKSIASASQIPVEAADGCCISCVLACLFCEFLSMCNALLSCGECEECCCCCCAQACGADACCAGEDGQACCCCDCELAAACCENDECLEVCCGFCAG</sequence>
<proteinExistence type="inferred from homology"/>
<dbReference type="PANTHER" id="PTHR15304">
    <property type="entry name" value="MYOD FAMILY INHIBITOR"/>
    <property type="match status" value="1"/>
</dbReference>
<dbReference type="Pfam" id="PF15316">
    <property type="entry name" value="MDFI"/>
    <property type="match status" value="1"/>
</dbReference>
<feature type="compositionally biased region" description="Gly residues" evidence="2">
    <location>
        <begin position="186"/>
        <end position="196"/>
    </location>
</feature>
<accession>A0AAJ7TRB9</accession>
<name>A0AAJ7TRB9_PETMA</name>
<organism evidence="3 4">
    <name type="scientific">Petromyzon marinus</name>
    <name type="common">Sea lamprey</name>
    <dbReference type="NCBI Taxonomy" id="7757"/>
    <lineage>
        <taxon>Eukaryota</taxon>
        <taxon>Metazoa</taxon>
        <taxon>Chordata</taxon>
        <taxon>Craniata</taxon>
        <taxon>Vertebrata</taxon>
        <taxon>Cyclostomata</taxon>
        <taxon>Hyperoartia</taxon>
        <taxon>Petromyzontiformes</taxon>
        <taxon>Petromyzontidae</taxon>
        <taxon>Petromyzon</taxon>
    </lineage>
</organism>
<comment type="similarity">
    <text evidence="1">Belongs to the MDFI family.</text>
</comment>
<protein>
    <submittedName>
        <fullName evidence="4">MyoD family inhibitor-like isoform X1</fullName>
    </submittedName>
</protein>
<dbReference type="AlphaFoldDB" id="A0AAJ7TRB9"/>
<dbReference type="InterPro" id="IPR026134">
    <property type="entry name" value="MDFI/MDFIC"/>
</dbReference>
<evidence type="ECO:0000313" key="4">
    <source>
        <dbReference type="RefSeq" id="XP_032822639.1"/>
    </source>
</evidence>
<dbReference type="Proteomes" id="UP001318040">
    <property type="component" value="Chromosome 36"/>
</dbReference>
<evidence type="ECO:0000256" key="1">
    <source>
        <dbReference type="ARBA" id="ARBA00025778"/>
    </source>
</evidence>
<evidence type="ECO:0000256" key="2">
    <source>
        <dbReference type="SAM" id="MobiDB-lite"/>
    </source>
</evidence>
<reference evidence="4" key="1">
    <citation type="submission" date="2025-08" db="UniProtKB">
        <authorList>
            <consortium name="RefSeq"/>
        </authorList>
    </citation>
    <scope>IDENTIFICATION</scope>
    <source>
        <tissue evidence="4">Sperm</tissue>
    </source>
</reference>
<evidence type="ECO:0000313" key="3">
    <source>
        <dbReference type="Proteomes" id="UP001318040"/>
    </source>
</evidence>
<dbReference type="RefSeq" id="XP_032822639.1">
    <property type="nucleotide sequence ID" value="XM_032966748.1"/>
</dbReference>